<evidence type="ECO:0000313" key="2">
    <source>
        <dbReference type="EMBL" id="NYD24767.1"/>
    </source>
</evidence>
<name>A0A7Y9DQB6_9ACTN</name>
<dbReference type="Proteomes" id="UP000521922">
    <property type="component" value="Unassembled WGS sequence"/>
</dbReference>
<dbReference type="EMBL" id="JACCBB010000001">
    <property type="protein sequence ID" value="NYD24767.1"/>
    <property type="molecule type" value="Genomic_DNA"/>
</dbReference>
<keyword evidence="3" id="KW-1185">Reference proteome</keyword>
<organism evidence="2 3">
    <name type="scientific">Kineococcus aurantiacus</name>
    <dbReference type="NCBI Taxonomy" id="37633"/>
    <lineage>
        <taxon>Bacteria</taxon>
        <taxon>Bacillati</taxon>
        <taxon>Actinomycetota</taxon>
        <taxon>Actinomycetes</taxon>
        <taxon>Kineosporiales</taxon>
        <taxon>Kineosporiaceae</taxon>
        <taxon>Kineococcus</taxon>
    </lineage>
</organism>
<evidence type="ECO:0000256" key="1">
    <source>
        <dbReference type="SAM" id="MobiDB-lite"/>
    </source>
</evidence>
<sequence length="241" mass="25808">MPEASGRSAADLIADLRAYGLSTTEIARELGRSPRMIRKVVRGESSGQLYVAALEELERTGRSRTPPPRRRGRDGELVRVRAPRAAGQPTRRPSEPTGAPEVPAPPAGPSARRRPAGPGAYRSETTYLPGGARQHLVTAPRSDGPGRERARQRLLEILRSAARSQRGGRRNVRFRLTLVDGTTVEVGAKGGYAVSKALSRSRGEGDDPLGWLAGEVADRAYLSRISADGGLDVVGVEATVY</sequence>
<accession>A0A7Y9DQB6</accession>
<feature type="region of interest" description="Disordered" evidence="1">
    <location>
        <begin position="56"/>
        <end position="148"/>
    </location>
</feature>
<dbReference type="RefSeq" id="WP_218885223.1">
    <property type="nucleotide sequence ID" value="NZ_BAAAGN010000013.1"/>
</dbReference>
<gene>
    <name evidence="2" type="ORF">BJ968_004307</name>
</gene>
<protein>
    <submittedName>
        <fullName evidence="2">Uncharacterized protein</fullName>
    </submittedName>
</protein>
<dbReference type="AlphaFoldDB" id="A0A7Y9DQB6"/>
<comment type="caution">
    <text evidence="2">The sequence shown here is derived from an EMBL/GenBank/DDBJ whole genome shotgun (WGS) entry which is preliminary data.</text>
</comment>
<proteinExistence type="predicted"/>
<reference evidence="2 3" key="1">
    <citation type="submission" date="2020-07" db="EMBL/GenBank/DDBJ databases">
        <title>Sequencing the genomes of 1000 actinobacteria strains.</title>
        <authorList>
            <person name="Klenk H.-P."/>
        </authorList>
    </citation>
    <scope>NUCLEOTIDE SEQUENCE [LARGE SCALE GENOMIC DNA]</scope>
    <source>
        <strain evidence="2 3">DSM 7487</strain>
    </source>
</reference>
<evidence type="ECO:0000313" key="3">
    <source>
        <dbReference type="Proteomes" id="UP000521922"/>
    </source>
</evidence>